<dbReference type="Gene3D" id="3.20.20.100">
    <property type="entry name" value="NADP-dependent oxidoreductase domain"/>
    <property type="match status" value="1"/>
</dbReference>
<evidence type="ECO:0000256" key="1">
    <source>
        <dbReference type="ARBA" id="ARBA00007905"/>
    </source>
</evidence>
<dbReference type="AlphaFoldDB" id="X6M7N4"/>
<dbReference type="InterPro" id="IPR023210">
    <property type="entry name" value="NADP_OxRdtase_dom"/>
</dbReference>
<dbReference type="SUPFAM" id="SSF51430">
    <property type="entry name" value="NAD(P)-linked oxidoreductase"/>
    <property type="match status" value="1"/>
</dbReference>
<evidence type="ECO:0000259" key="5">
    <source>
        <dbReference type="Pfam" id="PF00248"/>
    </source>
</evidence>
<name>X6M7N4_RETFI</name>
<feature type="transmembrane region" description="Helical" evidence="4">
    <location>
        <begin position="238"/>
        <end position="256"/>
    </location>
</feature>
<feature type="domain" description="NADP-dependent oxidoreductase" evidence="5">
    <location>
        <begin position="1"/>
        <end position="144"/>
    </location>
</feature>
<keyword evidence="4" id="KW-0472">Membrane</keyword>
<evidence type="ECO:0000313" key="7">
    <source>
        <dbReference type="Proteomes" id="UP000023152"/>
    </source>
</evidence>
<proteinExistence type="inferred from homology"/>
<gene>
    <name evidence="6" type="ORF">RFI_27384</name>
</gene>
<dbReference type="Pfam" id="PF00248">
    <property type="entry name" value="Aldo_ket_red"/>
    <property type="match status" value="1"/>
</dbReference>
<dbReference type="OrthoDB" id="416253at2759"/>
<sequence>MEQLYFEGKVKVLAVSNYDVPEVQELLSYARVKPAFIQNKYDIFTQGGQAPWVPSILQFAQENNIRVQGYCGLNSWPHQLAAVNNAHVKWVAAKYRKTPAQTILRWAFQQGVTMLTRSESTEHQLESLDIFDFTINDLDMQLLNAQITLFSPYFVPWMHDMFRCLFVFLLFFPFSSLKFFSLMSFVLLIGLCWRLCFLVFQLFKKFFLKTKKYQKFRIKLKNLFLKVKQKISYPKIRVLHHFLFALLWFHFLLSFHH</sequence>
<comment type="caution">
    <text evidence="6">The sequence shown here is derived from an EMBL/GenBank/DDBJ whole genome shotgun (WGS) entry which is preliminary data.</text>
</comment>
<comment type="similarity">
    <text evidence="1">Belongs to the aldo/keto reductase family.</text>
</comment>
<dbReference type="GO" id="GO:0016616">
    <property type="term" value="F:oxidoreductase activity, acting on the CH-OH group of donors, NAD or NADP as acceptor"/>
    <property type="evidence" value="ECO:0007669"/>
    <property type="project" value="UniProtKB-ARBA"/>
</dbReference>
<reference evidence="6 7" key="1">
    <citation type="journal article" date="2013" name="Curr. Biol.">
        <title>The Genome of the Foraminiferan Reticulomyxa filosa.</title>
        <authorList>
            <person name="Glockner G."/>
            <person name="Hulsmann N."/>
            <person name="Schleicher M."/>
            <person name="Noegel A.A."/>
            <person name="Eichinger L."/>
            <person name="Gallinger C."/>
            <person name="Pawlowski J."/>
            <person name="Sierra R."/>
            <person name="Euteneuer U."/>
            <person name="Pillet L."/>
            <person name="Moustafa A."/>
            <person name="Platzer M."/>
            <person name="Groth M."/>
            <person name="Szafranski K."/>
            <person name="Schliwa M."/>
        </authorList>
    </citation>
    <scope>NUCLEOTIDE SEQUENCE [LARGE SCALE GENOMIC DNA]</scope>
</reference>
<keyword evidence="3" id="KW-0560">Oxidoreductase</keyword>
<keyword evidence="7" id="KW-1185">Reference proteome</keyword>
<dbReference type="InterPro" id="IPR036812">
    <property type="entry name" value="NAD(P)_OxRdtase_dom_sf"/>
</dbReference>
<dbReference type="PANTHER" id="PTHR43827:SF3">
    <property type="entry name" value="NADP-DEPENDENT OXIDOREDUCTASE DOMAIN-CONTAINING PROTEIN"/>
    <property type="match status" value="1"/>
</dbReference>
<dbReference type="InterPro" id="IPR020471">
    <property type="entry name" value="AKR"/>
</dbReference>
<feature type="transmembrane region" description="Helical" evidence="4">
    <location>
        <begin position="180"/>
        <end position="203"/>
    </location>
</feature>
<dbReference type="EMBL" id="ASPP01023746">
    <property type="protein sequence ID" value="ETO09993.1"/>
    <property type="molecule type" value="Genomic_DNA"/>
</dbReference>
<accession>X6M7N4</accession>
<evidence type="ECO:0000313" key="6">
    <source>
        <dbReference type="EMBL" id="ETO09993.1"/>
    </source>
</evidence>
<evidence type="ECO:0000256" key="3">
    <source>
        <dbReference type="ARBA" id="ARBA00023002"/>
    </source>
</evidence>
<evidence type="ECO:0000256" key="2">
    <source>
        <dbReference type="ARBA" id="ARBA00022857"/>
    </source>
</evidence>
<keyword evidence="2" id="KW-0521">NADP</keyword>
<keyword evidence="4" id="KW-0812">Transmembrane</keyword>
<protein>
    <submittedName>
        <fullName evidence="6">2,5-didehydrogluconate reductase</fullName>
    </submittedName>
</protein>
<evidence type="ECO:0000256" key="4">
    <source>
        <dbReference type="SAM" id="Phobius"/>
    </source>
</evidence>
<keyword evidence="4" id="KW-1133">Transmembrane helix</keyword>
<dbReference type="Proteomes" id="UP000023152">
    <property type="component" value="Unassembled WGS sequence"/>
</dbReference>
<organism evidence="6 7">
    <name type="scientific">Reticulomyxa filosa</name>
    <dbReference type="NCBI Taxonomy" id="46433"/>
    <lineage>
        <taxon>Eukaryota</taxon>
        <taxon>Sar</taxon>
        <taxon>Rhizaria</taxon>
        <taxon>Retaria</taxon>
        <taxon>Foraminifera</taxon>
        <taxon>Monothalamids</taxon>
        <taxon>Reticulomyxidae</taxon>
        <taxon>Reticulomyxa</taxon>
    </lineage>
</organism>
<dbReference type="PANTHER" id="PTHR43827">
    <property type="entry name" value="2,5-DIKETO-D-GLUCONIC ACID REDUCTASE"/>
    <property type="match status" value="1"/>
</dbReference>